<reference evidence="7" key="1">
    <citation type="submission" date="2023-03" db="EMBL/GenBank/DDBJ databases">
        <title>Andean soil-derived lignocellulolytic bacterial consortium as a source of novel taxa and putative plastic-active enzymes.</title>
        <authorList>
            <person name="Diaz-Garcia L."/>
            <person name="Chuvochina M."/>
            <person name="Feuerriegel G."/>
            <person name="Bunk B."/>
            <person name="Sproer C."/>
            <person name="Streit W.R."/>
            <person name="Rodriguez L.M."/>
            <person name="Overmann J."/>
            <person name="Jimenez D.J."/>
        </authorList>
    </citation>
    <scope>NUCLEOTIDE SEQUENCE</scope>
    <source>
        <strain evidence="7">MAG 26</strain>
    </source>
</reference>
<dbReference type="SUPFAM" id="SSF88659">
    <property type="entry name" value="Sigma3 and sigma4 domains of RNA polymerase sigma factors"/>
    <property type="match status" value="1"/>
</dbReference>
<evidence type="ECO:0000313" key="8">
    <source>
        <dbReference type="Proteomes" id="UP001218362"/>
    </source>
</evidence>
<accession>A0AAJ6BN13</accession>
<organism evidence="7 8">
    <name type="scientific">Candidatus Andeanibacterium colombiense</name>
    <dbReference type="NCBI Taxonomy" id="3121345"/>
    <lineage>
        <taxon>Bacteria</taxon>
        <taxon>Pseudomonadati</taxon>
        <taxon>Pseudomonadota</taxon>
        <taxon>Alphaproteobacteria</taxon>
        <taxon>Sphingomonadales</taxon>
        <taxon>Sphingomonadaceae</taxon>
        <taxon>Candidatus Andeanibacterium</taxon>
    </lineage>
</organism>
<evidence type="ECO:0000313" key="7">
    <source>
        <dbReference type="EMBL" id="WEK45173.1"/>
    </source>
</evidence>
<comment type="similarity">
    <text evidence="1">Belongs to the sigma-70 factor family. ECF subfamily.</text>
</comment>
<dbReference type="InterPro" id="IPR007627">
    <property type="entry name" value="RNA_pol_sigma70_r2"/>
</dbReference>
<dbReference type="KEGG" id="acob:P0Y56_08995"/>
<dbReference type="NCBIfam" id="TIGR02937">
    <property type="entry name" value="sigma70-ECF"/>
    <property type="match status" value="1"/>
</dbReference>
<dbReference type="InterPro" id="IPR013325">
    <property type="entry name" value="RNA_pol_sigma_r2"/>
</dbReference>
<evidence type="ECO:0000256" key="1">
    <source>
        <dbReference type="ARBA" id="ARBA00010641"/>
    </source>
</evidence>
<keyword evidence="3" id="KW-0731">Sigma factor</keyword>
<dbReference type="InterPro" id="IPR013324">
    <property type="entry name" value="RNA_pol_sigma_r3/r4-like"/>
</dbReference>
<dbReference type="GO" id="GO:0003677">
    <property type="term" value="F:DNA binding"/>
    <property type="evidence" value="ECO:0007669"/>
    <property type="project" value="InterPro"/>
</dbReference>
<keyword evidence="4" id="KW-0804">Transcription</keyword>
<dbReference type="GO" id="GO:0006352">
    <property type="term" value="P:DNA-templated transcription initiation"/>
    <property type="evidence" value="ECO:0007669"/>
    <property type="project" value="InterPro"/>
</dbReference>
<protein>
    <submittedName>
        <fullName evidence="7">Sigma-70 family RNA polymerase sigma factor</fullName>
    </submittedName>
</protein>
<evidence type="ECO:0000256" key="2">
    <source>
        <dbReference type="ARBA" id="ARBA00023015"/>
    </source>
</evidence>
<dbReference type="InterPro" id="IPR039425">
    <property type="entry name" value="RNA_pol_sigma-70-like"/>
</dbReference>
<dbReference type="Pfam" id="PF04542">
    <property type="entry name" value="Sigma70_r2"/>
    <property type="match status" value="1"/>
</dbReference>
<dbReference type="CDD" id="cd06171">
    <property type="entry name" value="Sigma70_r4"/>
    <property type="match status" value="1"/>
</dbReference>
<evidence type="ECO:0000259" key="5">
    <source>
        <dbReference type="Pfam" id="PF04542"/>
    </source>
</evidence>
<dbReference type="EMBL" id="CP119316">
    <property type="protein sequence ID" value="WEK45173.1"/>
    <property type="molecule type" value="Genomic_DNA"/>
</dbReference>
<feature type="domain" description="RNA polymerase sigma factor 70 region 4 type 2" evidence="6">
    <location>
        <begin position="115"/>
        <end position="166"/>
    </location>
</feature>
<dbReference type="PANTHER" id="PTHR43133">
    <property type="entry name" value="RNA POLYMERASE ECF-TYPE SIGMA FACTO"/>
    <property type="match status" value="1"/>
</dbReference>
<dbReference type="InterPro" id="IPR013249">
    <property type="entry name" value="RNA_pol_sigma70_r4_t2"/>
</dbReference>
<keyword evidence="2" id="KW-0805">Transcription regulation</keyword>
<proteinExistence type="inferred from homology"/>
<evidence type="ECO:0000256" key="3">
    <source>
        <dbReference type="ARBA" id="ARBA00023082"/>
    </source>
</evidence>
<dbReference type="Gene3D" id="1.10.10.10">
    <property type="entry name" value="Winged helix-like DNA-binding domain superfamily/Winged helix DNA-binding domain"/>
    <property type="match status" value="1"/>
</dbReference>
<gene>
    <name evidence="7" type="ORF">P0Y56_08995</name>
</gene>
<dbReference type="SUPFAM" id="SSF88946">
    <property type="entry name" value="Sigma2 domain of RNA polymerase sigma factors"/>
    <property type="match status" value="1"/>
</dbReference>
<dbReference type="Proteomes" id="UP001218362">
    <property type="component" value="Chromosome"/>
</dbReference>
<feature type="domain" description="RNA polymerase sigma-70 region 2" evidence="5">
    <location>
        <begin position="20"/>
        <end position="83"/>
    </location>
</feature>
<dbReference type="Pfam" id="PF08281">
    <property type="entry name" value="Sigma70_r4_2"/>
    <property type="match status" value="1"/>
</dbReference>
<dbReference type="InterPro" id="IPR036388">
    <property type="entry name" value="WH-like_DNA-bd_sf"/>
</dbReference>
<evidence type="ECO:0000259" key="6">
    <source>
        <dbReference type="Pfam" id="PF08281"/>
    </source>
</evidence>
<sequence>MTGNETAEEAQGAERMAAAARHGDELFHFLRRRVGSPDDAEDLRQEALLRIGQAGAGSVHNIRSYLFQVARNLIVDRSRARRKEVQWHAPGAEAAVPCDAPGPDRCAESASDLASLREAVAGLPEKQRLALLWTRLDGVTLKEVGKRLGVSESMAGRYVAQALARCQEVLDGE</sequence>
<dbReference type="InterPro" id="IPR014284">
    <property type="entry name" value="RNA_pol_sigma-70_dom"/>
</dbReference>
<dbReference type="Gene3D" id="1.10.1740.10">
    <property type="match status" value="1"/>
</dbReference>
<dbReference type="AlphaFoldDB" id="A0AAJ6BN13"/>
<name>A0AAJ6BN13_9SPHN</name>
<evidence type="ECO:0000256" key="4">
    <source>
        <dbReference type="ARBA" id="ARBA00023163"/>
    </source>
</evidence>
<dbReference type="GO" id="GO:0016987">
    <property type="term" value="F:sigma factor activity"/>
    <property type="evidence" value="ECO:0007669"/>
    <property type="project" value="UniProtKB-KW"/>
</dbReference>
<dbReference type="PANTHER" id="PTHR43133:SF63">
    <property type="entry name" value="RNA POLYMERASE SIGMA FACTOR FECI-RELATED"/>
    <property type="match status" value="1"/>
</dbReference>